<evidence type="ECO:0000259" key="1">
    <source>
        <dbReference type="Pfam" id="PF06568"/>
    </source>
</evidence>
<name>A0A347UI20_9RHOB</name>
<evidence type="ECO:0000313" key="2">
    <source>
        <dbReference type="EMBL" id="AXX98498.1"/>
    </source>
</evidence>
<keyword evidence="3" id="KW-1185">Reference proteome</keyword>
<dbReference type="RefSeq" id="WP_118943153.1">
    <property type="nucleotide sequence ID" value="NZ_CP032125.1"/>
</dbReference>
<dbReference type="Proteomes" id="UP000261704">
    <property type="component" value="Chromosome"/>
</dbReference>
<sequence length="77" mass="8568">MTAYNNTRLLVDGARGSDLGISRAVYRLTTFIADLGTSFVNWNSARKTRAELSKLSDHALEDIGLTRGDIPYLTIHR</sequence>
<dbReference type="EMBL" id="CP032125">
    <property type="protein sequence ID" value="AXX98498.1"/>
    <property type="molecule type" value="Genomic_DNA"/>
</dbReference>
<accession>A0A347UI20</accession>
<organism evidence="2 3">
    <name type="scientific">Profundibacter amoris</name>
    <dbReference type="NCBI Taxonomy" id="2171755"/>
    <lineage>
        <taxon>Bacteria</taxon>
        <taxon>Pseudomonadati</taxon>
        <taxon>Pseudomonadota</taxon>
        <taxon>Alphaproteobacteria</taxon>
        <taxon>Rhodobacterales</taxon>
        <taxon>Paracoccaceae</taxon>
        <taxon>Profundibacter</taxon>
    </lineage>
</organism>
<dbReference type="InterPro" id="IPR009506">
    <property type="entry name" value="YjiS-like"/>
</dbReference>
<protein>
    <submittedName>
        <fullName evidence="2">DUF1127 domain-containing protein</fullName>
    </submittedName>
</protein>
<dbReference type="KEGG" id="pamo:BAR1_11545"/>
<feature type="domain" description="YjiS-like" evidence="1">
    <location>
        <begin position="39"/>
        <end position="70"/>
    </location>
</feature>
<proteinExistence type="predicted"/>
<evidence type="ECO:0000313" key="3">
    <source>
        <dbReference type="Proteomes" id="UP000261704"/>
    </source>
</evidence>
<dbReference type="OrthoDB" id="8116725at2"/>
<reference evidence="2 3" key="1">
    <citation type="submission" date="2018-09" db="EMBL/GenBank/DDBJ databases">
        <title>Profundibacter amoris BAR1 gen. nov., sp. nov., a new member of the Roseobacter clade isolated at Lokis Castle Vent Field on the Arctic Mid-Oceanic Ridge.</title>
        <authorList>
            <person name="Le Moine Bauer S."/>
            <person name="Sjoeberg A.G."/>
            <person name="L'Haridon S."/>
            <person name="Stokke R."/>
            <person name="Roalkvam I."/>
            <person name="Steen I.H."/>
            <person name="Dahle H."/>
        </authorList>
    </citation>
    <scope>NUCLEOTIDE SEQUENCE [LARGE SCALE GENOMIC DNA]</scope>
    <source>
        <strain evidence="2 3">BAR1</strain>
    </source>
</reference>
<dbReference type="AlphaFoldDB" id="A0A347UI20"/>
<gene>
    <name evidence="2" type="ORF">BAR1_11545</name>
</gene>
<dbReference type="Pfam" id="PF06568">
    <property type="entry name" value="YjiS-like"/>
    <property type="match status" value="1"/>
</dbReference>